<evidence type="ECO:0000256" key="1">
    <source>
        <dbReference type="ARBA" id="ARBA00023172"/>
    </source>
</evidence>
<dbReference type="InterPro" id="IPR011010">
    <property type="entry name" value="DNA_brk_join_enz"/>
</dbReference>
<dbReference type="PANTHER" id="PTHR30349">
    <property type="entry name" value="PHAGE INTEGRASE-RELATED"/>
    <property type="match status" value="1"/>
</dbReference>
<dbReference type="InterPro" id="IPR002104">
    <property type="entry name" value="Integrase_catalytic"/>
</dbReference>
<dbReference type="InterPro" id="IPR050090">
    <property type="entry name" value="Tyrosine_recombinase_XerCD"/>
</dbReference>
<dbReference type="PANTHER" id="PTHR30349:SF64">
    <property type="entry name" value="PROPHAGE INTEGRASE INTD-RELATED"/>
    <property type="match status" value="1"/>
</dbReference>
<dbReference type="SUPFAM" id="SSF56349">
    <property type="entry name" value="DNA breaking-rejoining enzymes"/>
    <property type="match status" value="1"/>
</dbReference>
<dbReference type="Pfam" id="PF00589">
    <property type="entry name" value="Phage_integrase"/>
    <property type="match status" value="1"/>
</dbReference>
<dbReference type="CDD" id="cd00397">
    <property type="entry name" value="DNA_BRE_C"/>
    <property type="match status" value="1"/>
</dbReference>
<protein>
    <submittedName>
        <fullName evidence="3">Site-specific integrase</fullName>
    </submittedName>
</protein>
<sequence>MARPKNQAPVYKLHKTTGLARCWVNGKWITLGKYGSPESRNEFARVCAEHAAGLIPKPSGPQVTEPRLTVDQLCLRYLEHAKVHYRTPDGKQTDEVREIKRSMVFLHKTYGHTAAREFGPLALAAIRQEMISANWCRTLINRRVDRLKRAFKWATSQELIPVSVYEALRTLTGLQEGRTTARESEPVKPVPLEVIQASLPHMCAQVRAMVELQLYTGMRPGEACAFSMDQVVTDGELWLYKPRQHKTKHRGKSRVIPIGPKARQVLEAFMKDRDWSATAPLFSPAQAEKERFATARAKAKCDWPMREKAKKRKRGATRDRYSVVVYDSNVRRAAKRAGVASWAPNQLRHTKATDVRRQFGIEAAGAILGHSKLSVTEIYAERDTSLALKVAREVG</sequence>
<evidence type="ECO:0000313" key="3">
    <source>
        <dbReference type="EMBL" id="MBP3956451.1"/>
    </source>
</evidence>
<accession>A0ABS5BRV7</accession>
<keyword evidence="1" id="KW-0233">DNA recombination</keyword>
<organism evidence="3 4">
    <name type="scientific">Gemmata palustris</name>
    <dbReference type="NCBI Taxonomy" id="2822762"/>
    <lineage>
        <taxon>Bacteria</taxon>
        <taxon>Pseudomonadati</taxon>
        <taxon>Planctomycetota</taxon>
        <taxon>Planctomycetia</taxon>
        <taxon>Gemmatales</taxon>
        <taxon>Gemmataceae</taxon>
        <taxon>Gemmata</taxon>
    </lineage>
</organism>
<evidence type="ECO:0000259" key="2">
    <source>
        <dbReference type="PROSITE" id="PS51898"/>
    </source>
</evidence>
<dbReference type="Gene3D" id="1.10.443.10">
    <property type="entry name" value="Intergrase catalytic core"/>
    <property type="match status" value="1"/>
</dbReference>
<proteinExistence type="predicted"/>
<keyword evidence="4" id="KW-1185">Reference proteome</keyword>
<dbReference type="Proteomes" id="UP000676565">
    <property type="component" value="Unassembled WGS sequence"/>
</dbReference>
<evidence type="ECO:0000313" key="4">
    <source>
        <dbReference type="Proteomes" id="UP000676565"/>
    </source>
</evidence>
<feature type="domain" description="Tyr recombinase" evidence="2">
    <location>
        <begin position="185"/>
        <end position="392"/>
    </location>
</feature>
<gene>
    <name evidence="3" type="ORF">J8F10_14315</name>
</gene>
<reference evidence="3 4" key="1">
    <citation type="submission" date="2021-04" db="EMBL/GenBank/DDBJ databases">
        <authorList>
            <person name="Ivanova A."/>
        </authorList>
    </citation>
    <scope>NUCLEOTIDE SEQUENCE [LARGE SCALE GENOMIC DNA]</scope>
    <source>
        <strain evidence="3 4">G18</strain>
    </source>
</reference>
<dbReference type="RefSeq" id="WP_210654576.1">
    <property type="nucleotide sequence ID" value="NZ_JAGKQQ010000001.1"/>
</dbReference>
<dbReference type="InterPro" id="IPR013762">
    <property type="entry name" value="Integrase-like_cat_sf"/>
</dbReference>
<dbReference type="PROSITE" id="PS51898">
    <property type="entry name" value="TYR_RECOMBINASE"/>
    <property type="match status" value="1"/>
</dbReference>
<dbReference type="EMBL" id="JAGKQQ010000001">
    <property type="protein sequence ID" value="MBP3956451.1"/>
    <property type="molecule type" value="Genomic_DNA"/>
</dbReference>
<comment type="caution">
    <text evidence="3">The sequence shown here is derived from an EMBL/GenBank/DDBJ whole genome shotgun (WGS) entry which is preliminary data.</text>
</comment>
<name>A0ABS5BRV7_9BACT</name>